<keyword evidence="2" id="KW-1185">Reference proteome</keyword>
<comment type="caution">
    <text evidence="1">The sequence shown here is derived from an EMBL/GenBank/DDBJ whole genome shotgun (WGS) entry which is preliminary data.</text>
</comment>
<evidence type="ECO:0000313" key="2">
    <source>
        <dbReference type="Proteomes" id="UP000532746"/>
    </source>
</evidence>
<name>A0A7W9T2R4_9BACT</name>
<protein>
    <submittedName>
        <fullName evidence="1">Uncharacterized protein</fullName>
    </submittedName>
</protein>
<organism evidence="1 2">
    <name type="scientific">Hymenobacter luteus</name>
    <dbReference type="NCBI Taxonomy" id="1411122"/>
    <lineage>
        <taxon>Bacteria</taxon>
        <taxon>Pseudomonadati</taxon>
        <taxon>Bacteroidota</taxon>
        <taxon>Cytophagia</taxon>
        <taxon>Cytophagales</taxon>
        <taxon>Hymenobacteraceae</taxon>
        <taxon>Hymenobacter</taxon>
    </lineage>
</organism>
<proteinExistence type="predicted"/>
<evidence type="ECO:0000313" key="1">
    <source>
        <dbReference type="EMBL" id="MBB6059643.1"/>
    </source>
</evidence>
<gene>
    <name evidence="1" type="ORF">HNQ93_002503</name>
</gene>
<dbReference type="Proteomes" id="UP000532746">
    <property type="component" value="Unassembled WGS sequence"/>
</dbReference>
<dbReference type="RefSeq" id="WP_183403898.1">
    <property type="nucleotide sequence ID" value="NZ_JACHGG010000003.1"/>
</dbReference>
<dbReference type="EMBL" id="JACHGG010000003">
    <property type="protein sequence ID" value="MBB6059643.1"/>
    <property type="molecule type" value="Genomic_DNA"/>
</dbReference>
<dbReference type="AlphaFoldDB" id="A0A7W9T2R4"/>
<accession>A0A7W9T2R4</accession>
<reference evidence="1 2" key="1">
    <citation type="submission" date="2020-08" db="EMBL/GenBank/DDBJ databases">
        <title>Genomic Encyclopedia of Type Strains, Phase IV (KMG-IV): sequencing the most valuable type-strain genomes for metagenomic binning, comparative biology and taxonomic classification.</title>
        <authorList>
            <person name="Goeker M."/>
        </authorList>
    </citation>
    <scope>NUCLEOTIDE SEQUENCE [LARGE SCALE GENOMIC DNA]</scope>
    <source>
        <strain evidence="1 2">DSM 26718</strain>
    </source>
</reference>
<sequence>MSDTEVAFRAALHEEQFSTAAVLLAQLISARYSQQPLTLVQDIQLQRTCLDLLNQRSVSGAEALIKAAGQWQQH</sequence>